<keyword evidence="3" id="KW-1185">Reference proteome</keyword>
<evidence type="ECO:0000259" key="1">
    <source>
        <dbReference type="PROSITE" id="PS51750"/>
    </source>
</evidence>
<gene>
    <name evidence="2" type="ORF">MTR80_06300</name>
</gene>
<feature type="domain" description="Bro-N" evidence="1">
    <location>
        <begin position="1"/>
        <end position="111"/>
    </location>
</feature>
<dbReference type="EMBL" id="CP094619">
    <property type="protein sequence ID" value="UQN37313.1"/>
    <property type="molecule type" value="Genomic_DNA"/>
</dbReference>
<sequence length="166" mass="18813">MKELMFQNQTIRLIDKDGKKWASAADIARALGYARADKVTRIYDRHKAEFSASMTQIVETPTLGASGNLVTQTRVFSLRGAHLIGMFARTSRAQEFRRWVLNILEGHQAAQSLIQEWFEAKAALDAQDRFASLCGRGLSEHKRRKPPLVTRVNQISEEMQPSLQLN</sequence>
<evidence type="ECO:0000313" key="2">
    <source>
        <dbReference type="EMBL" id="UQN37313.1"/>
    </source>
</evidence>
<dbReference type="Pfam" id="PF02498">
    <property type="entry name" value="Bro-N"/>
    <property type="match status" value="1"/>
</dbReference>
<dbReference type="SMART" id="SM01040">
    <property type="entry name" value="Bro-N"/>
    <property type="match status" value="1"/>
</dbReference>
<reference evidence="2 3" key="1">
    <citation type="journal article" date="2022" name="Int. J. Syst. Evol. Microbiol.">
        <title>Characterization of Alcaligenes aquatilis as a novel member of heterotrophic nitrifier-aerobic denitrifier and its performance in treating piggery wastewater.</title>
        <authorList>
            <person name="Cao X."/>
            <person name="Zhao B."/>
            <person name="Wu Y."/>
            <person name="Huang J."/>
            <person name="Wang H."/>
            <person name="Sun X."/>
            <person name="Li S."/>
        </authorList>
    </citation>
    <scope>NUCLEOTIDE SEQUENCE [LARGE SCALE GENOMIC DNA]</scope>
    <source>
        <strain evidence="2 3">AS1</strain>
    </source>
</reference>
<dbReference type="InterPro" id="IPR003497">
    <property type="entry name" value="BRO_N_domain"/>
</dbReference>
<dbReference type="Proteomes" id="UP000831759">
    <property type="component" value="Chromosome"/>
</dbReference>
<dbReference type="Pfam" id="PF10549">
    <property type="entry name" value="ORF11CD3"/>
    <property type="match status" value="1"/>
</dbReference>
<accession>A0ABY4NLN2</accession>
<dbReference type="PROSITE" id="PS51750">
    <property type="entry name" value="BRO_N"/>
    <property type="match status" value="1"/>
</dbReference>
<organism evidence="2 3">
    <name type="scientific">Alcaligenes aquatilis</name>
    <dbReference type="NCBI Taxonomy" id="323284"/>
    <lineage>
        <taxon>Bacteria</taxon>
        <taxon>Pseudomonadati</taxon>
        <taxon>Pseudomonadota</taxon>
        <taxon>Betaproteobacteria</taxon>
        <taxon>Burkholderiales</taxon>
        <taxon>Alcaligenaceae</taxon>
        <taxon>Alcaligenes</taxon>
    </lineage>
</organism>
<dbReference type="GeneID" id="96868534"/>
<dbReference type="RefSeq" id="WP_249461989.1">
    <property type="nucleotide sequence ID" value="NZ_CP094619.1"/>
</dbReference>
<name>A0ABY4NLN2_9BURK</name>
<proteinExistence type="predicted"/>
<protein>
    <recommendedName>
        <fullName evidence="1">Bro-N domain-containing protein</fullName>
    </recommendedName>
</protein>
<evidence type="ECO:0000313" key="3">
    <source>
        <dbReference type="Proteomes" id="UP000831759"/>
    </source>
</evidence>
<dbReference type="InterPro" id="IPR018877">
    <property type="entry name" value="Phage_P22_Orf201_C"/>
</dbReference>